<proteinExistence type="predicted"/>
<dbReference type="PANTHER" id="PTHR11814">
    <property type="entry name" value="SULFATE TRANSPORTER"/>
    <property type="match status" value="1"/>
</dbReference>
<evidence type="ECO:0000256" key="2">
    <source>
        <dbReference type="ARBA" id="ARBA00022692"/>
    </source>
</evidence>
<dbReference type="SUPFAM" id="SSF52091">
    <property type="entry name" value="SpoIIaa-like"/>
    <property type="match status" value="1"/>
</dbReference>
<feature type="transmembrane region" description="Helical" evidence="5">
    <location>
        <begin position="35"/>
        <end position="53"/>
    </location>
</feature>
<reference evidence="7 8" key="1">
    <citation type="submission" date="2015-11" db="EMBL/GenBank/DDBJ databases">
        <title>The genome of Candidatus Endoriftia persephone in Ridgeia piscesae and population structure of the North Eastern Pacific vestimentiferan symbionts.</title>
        <authorList>
            <person name="Perez M."/>
            <person name="Juniper K.S."/>
        </authorList>
    </citation>
    <scope>NUCLEOTIDE SEQUENCE [LARGE SCALE GENOMIC DNA]</scope>
    <source>
        <strain evidence="7">Ind11</strain>
    </source>
</reference>
<feature type="domain" description="STAS" evidence="6">
    <location>
        <begin position="451"/>
        <end position="565"/>
    </location>
</feature>
<dbReference type="InterPro" id="IPR002645">
    <property type="entry name" value="STAS_dom"/>
</dbReference>
<evidence type="ECO:0000256" key="1">
    <source>
        <dbReference type="ARBA" id="ARBA00004141"/>
    </source>
</evidence>
<dbReference type="GO" id="GO:0016020">
    <property type="term" value="C:membrane"/>
    <property type="evidence" value="ECO:0007669"/>
    <property type="project" value="UniProtKB-SubCell"/>
</dbReference>
<gene>
    <name evidence="7" type="ORF">Ga0074115_1481</name>
</gene>
<feature type="transmembrane region" description="Helical" evidence="5">
    <location>
        <begin position="390"/>
        <end position="407"/>
    </location>
</feature>
<dbReference type="Gene3D" id="3.30.750.24">
    <property type="entry name" value="STAS domain"/>
    <property type="match status" value="1"/>
</dbReference>
<keyword evidence="3 5" id="KW-1133">Transmembrane helix</keyword>
<feature type="transmembrane region" description="Helical" evidence="5">
    <location>
        <begin position="261"/>
        <end position="284"/>
    </location>
</feature>
<dbReference type="GO" id="GO:0055085">
    <property type="term" value="P:transmembrane transport"/>
    <property type="evidence" value="ECO:0007669"/>
    <property type="project" value="InterPro"/>
</dbReference>
<comment type="subcellular location">
    <subcellularLocation>
        <location evidence="1">Membrane</location>
        <topology evidence="1">Multi-pass membrane protein</topology>
    </subcellularLocation>
</comment>
<evidence type="ECO:0000259" key="6">
    <source>
        <dbReference type="PROSITE" id="PS50801"/>
    </source>
</evidence>
<dbReference type="InterPro" id="IPR036513">
    <property type="entry name" value="STAS_dom_sf"/>
</dbReference>
<feature type="transmembrane region" description="Helical" evidence="5">
    <location>
        <begin position="110"/>
        <end position="128"/>
    </location>
</feature>
<feature type="transmembrane region" description="Helical" evidence="5">
    <location>
        <begin position="359"/>
        <end position="378"/>
    </location>
</feature>
<dbReference type="InterPro" id="IPR001902">
    <property type="entry name" value="SLC26A/SulP_fam"/>
</dbReference>
<evidence type="ECO:0000256" key="5">
    <source>
        <dbReference type="SAM" id="Phobius"/>
    </source>
</evidence>
<feature type="transmembrane region" description="Helical" evidence="5">
    <location>
        <begin position="191"/>
        <end position="208"/>
    </location>
</feature>
<dbReference type="OrthoDB" id="9769739at2"/>
<dbReference type="AlphaFoldDB" id="A0A0T5Z0N6"/>
<organism evidence="7 8">
    <name type="scientific">endosymbiont of Ridgeia piscesae</name>
    <dbReference type="NCBI Taxonomy" id="54398"/>
    <lineage>
        <taxon>Bacteria</taxon>
        <taxon>Pseudomonadati</taxon>
        <taxon>Pseudomonadota</taxon>
        <taxon>Gammaproteobacteria</taxon>
        <taxon>sulfur-oxidizing symbionts</taxon>
    </lineage>
</organism>
<dbReference type="Proteomes" id="UP000051634">
    <property type="component" value="Unassembled WGS sequence"/>
</dbReference>
<keyword evidence="8" id="KW-1185">Reference proteome</keyword>
<keyword evidence="4 5" id="KW-0472">Membrane</keyword>
<protein>
    <submittedName>
        <fullName evidence="7">High affinity sulfate transporter 1</fullName>
    </submittedName>
</protein>
<dbReference type="EMBL" id="LDXT01000049">
    <property type="protein sequence ID" value="KRT56458.1"/>
    <property type="molecule type" value="Genomic_DNA"/>
</dbReference>
<comment type="caution">
    <text evidence="7">The sequence shown here is derived from an EMBL/GenBank/DDBJ whole genome shotgun (WGS) entry which is preliminary data.</text>
</comment>
<evidence type="ECO:0000256" key="4">
    <source>
        <dbReference type="ARBA" id="ARBA00023136"/>
    </source>
</evidence>
<dbReference type="Pfam" id="PF01740">
    <property type="entry name" value="STAS"/>
    <property type="match status" value="1"/>
</dbReference>
<dbReference type="Pfam" id="PF00916">
    <property type="entry name" value="Sulfate_transp"/>
    <property type="match status" value="1"/>
</dbReference>
<feature type="transmembrane region" description="Helical" evidence="5">
    <location>
        <begin position="215"/>
        <end position="233"/>
    </location>
</feature>
<feature type="transmembrane region" description="Helical" evidence="5">
    <location>
        <begin position="332"/>
        <end position="353"/>
    </location>
</feature>
<dbReference type="PATRIC" id="fig|54398.3.peg.3037"/>
<dbReference type="RefSeq" id="WP_087959794.1">
    <property type="nucleotide sequence ID" value="NZ_KQ557158.1"/>
</dbReference>
<feature type="transmembrane region" description="Helical" evidence="5">
    <location>
        <begin position="135"/>
        <end position="157"/>
    </location>
</feature>
<accession>A0A0T5Z0N6</accession>
<sequence>MFGAKQVVDYLRQCFLPFFGWIGELRDGKVVKADIIAGITVALVLVPQSMAYAQLAGLPAYYGLYASFLPPMVAAIFGSSRQLATGPVAMVSLMTATALEPLATQGGDGFLAYALGLALMVGVFQVALGMLRLGVLVDLLSHPVVVGFTNAGALIIATSQLNKVFGVEKIAGEHHYQTVINIINSAIDHTHLPTLWMAALAILIMLGLKRFYPKIPNVLVAVVTTTLLAWYTGFNESGGKVVGAIPEGLPGMSMPGFDLEILGQLATYAIIIALVGFMEAIAIAKAMAAKTRQRLDANQELIGQGLSNITAGLFSGYPVSGSFSRSAVNINAGAMTGFSSVVTGLMVGLALLFLTPLLYHLPLATLAAVIILAVANLVKVGPIIHAWKAEPQDAVVAVITFALTLYIAPHIEYGILVGVILSIMLFIMRSMRPRVAELSRYKDGTMRDITVFPELQTSDKIALLRFDGSLYFANAGYFEDKVLELVSKYPNLRYIIIDGEAINQMDSSGEEVLHHLTDRLKALHIEFVVARMKRQFMKTIRRTGLLDSIGEDHFHSRIQFALNYAWDGLGEDYDRTKCPLRRQID</sequence>
<evidence type="ECO:0000313" key="7">
    <source>
        <dbReference type="EMBL" id="KRT56458.1"/>
    </source>
</evidence>
<evidence type="ECO:0000313" key="8">
    <source>
        <dbReference type="Proteomes" id="UP000051634"/>
    </source>
</evidence>
<dbReference type="CDD" id="cd07042">
    <property type="entry name" value="STAS_SulP_like_sulfate_transporter"/>
    <property type="match status" value="1"/>
</dbReference>
<keyword evidence="2 5" id="KW-0812">Transmembrane</keyword>
<dbReference type="InterPro" id="IPR011547">
    <property type="entry name" value="SLC26A/SulP_dom"/>
</dbReference>
<evidence type="ECO:0000256" key="3">
    <source>
        <dbReference type="ARBA" id="ARBA00022989"/>
    </source>
</evidence>
<dbReference type="PROSITE" id="PS50801">
    <property type="entry name" value="STAS"/>
    <property type="match status" value="1"/>
</dbReference>
<dbReference type="NCBIfam" id="TIGR00815">
    <property type="entry name" value="sulP"/>
    <property type="match status" value="1"/>
</dbReference>
<name>A0A0T5Z0N6_9GAMM</name>